<dbReference type="SUPFAM" id="SSF82171">
    <property type="entry name" value="DPP6 N-terminal domain-like"/>
    <property type="match status" value="1"/>
</dbReference>
<organism evidence="2 3">
    <name type="scientific">Catenuloplanes atrovinosus</name>
    <dbReference type="NCBI Taxonomy" id="137266"/>
    <lineage>
        <taxon>Bacteria</taxon>
        <taxon>Bacillati</taxon>
        <taxon>Actinomycetota</taxon>
        <taxon>Actinomycetes</taxon>
        <taxon>Micromonosporales</taxon>
        <taxon>Micromonosporaceae</taxon>
        <taxon>Catenuloplanes</taxon>
    </lineage>
</organism>
<sequence>MRRRLFAALALAAFTTAAGMMPAGADPAQPSVVSANPVDYTPHIKDGTVWSAVVVGDTVVVGGNFTSVTDRTGKRTYPRRHVFAFGLRDGVVRDFAPQVDGPVYAVTAGADGSVYLGGAFKAVNGVAQRGLGKVSLATGRNAAGFKAIINWGDVRSLGLAGGRLYAGGTFTAINGVPRTALARMNPATGAVDRGFDAKLSAPGKDRARVEHFDISPDGRKLVAVGVILRAGVKDRTQLVMLDVAGPGAVVSDWYTDSFKPSCRQGFQTYMRQVKFSPDGSYFVVVTTGRENHRQKLCDTASRWETAGSGRRVPTWQNHTGGDSLYAVAVTGSAVYVGGHQRWMNNPGGHEYAGPGAVSREGIAALDPRTGRALPWNPGRDRGVGVRSFVSTSAGLLVGSDTTRLAGEYHGRIGLFPRP</sequence>
<accession>A0AAE3YUN8</accession>
<proteinExistence type="predicted"/>
<protein>
    <recommendedName>
        <fullName evidence="4">PKD domain containing protein</fullName>
    </recommendedName>
</protein>
<keyword evidence="3" id="KW-1185">Reference proteome</keyword>
<evidence type="ECO:0000313" key="3">
    <source>
        <dbReference type="Proteomes" id="UP001183643"/>
    </source>
</evidence>
<evidence type="ECO:0008006" key="4">
    <source>
        <dbReference type="Google" id="ProtNLM"/>
    </source>
</evidence>
<dbReference type="EMBL" id="JAVDYB010000001">
    <property type="protein sequence ID" value="MDR7278754.1"/>
    <property type="molecule type" value="Genomic_DNA"/>
</dbReference>
<name>A0AAE3YUN8_9ACTN</name>
<feature type="chain" id="PRO_5041956776" description="PKD domain containing protein" evidence="1">
    <location>
        <begin position="26"/>
        <end position="418"/>
    </location>
</feature>
<dbReference type="Proteomes" id="UP001183643">
    <property type="component" value="Unassembled WGS sequence"/>
</dbReference>
<gene>
    <name evidence="2" type="ORF">J2S41_005532</name>
</gene>
<dbReference type="RefSeq" id="WP_310371869.1">
    <property type="nucleotide sequence ID" value="NZ_JAVDYB010000001.1"/>
</dbReference>
<comment type="caution">
    <text evidence="2">The sequence shown here is derived from an EMBL/GenBank/DDBJ whole genome shotgun (WGS) entry which is preliminary data.</text>
</comment>
<dbReference type="AlphaFoldDB" id="A0AAE3YUN8"/>
<evidence type="ECO:0000256" key="1">
    <source>
        <dbReference type="SAM" id="SignalP"/>
    </source>
</evidence>
<dbReference type="Pfam" id="PF17164">
    <property type="entry name" value="DUF5122"/>
    <property type="match status" value="1"/>
</dbReference>
<feature type="signal peptide" evidence="1">
    <location>
        <begin position="1"/>
        <end position="25"/>
    </location>
</feature>
<keyword evidence="1" id="KW-0732">Signal</keyword>
<evidence type="ECO:0000313" key="2">
    <source>
        <dbReference type="EMBL" id="MDR7278754.1"/>
    </source>
</evidence>
<reference evidence="2" key="1">
    <citation type="submission" date="2023-07" db="EMBL/GenBank/DDBJ databases">
        <title>Sequencing the genomes of 1000 actinobacteria strains.</title>
        <authorList>
            <person name="Klenk H.-P."/>
        </authorList>
    </citation>
    <scope>NUCLEOTIDE SEQUENCE</scope>
    <source>
        <strain evidence="2">DSM 44707</strain>
    </source>
</reference>
<dbReference type="InterPro" id="IPR013431">
    <property type="entry name" value="Delta_60_rpt"/>
</dbReference>